<organism evidence="3 4">
    <name type="scientific">Edaphobacter modestus</name>
    <dbReference type="NCBI Taxonomy" id="388466"/>
    <lineage>
        <taxon>Bacteria</taxon>
        <taxon>Pseudomonadati</taxon>
        <taxon>Acidobacteriota</taxon>
        <taxon>Terriglobia</taxon>
        <taxon>Terriglobales</taxon>
        <taxon>Acidobacteriaceae</taxon>
        <taxon>Edaphobacter</taxon>
    </lineage>
</organism>
<dbReference type="PANTHER" id="PTHR38436:SF3">
    <property type="entry name" value="CARBOXYMETHYLENEBUTENOLIDASE-RELATED"/>
    <property type="match status" value="1"/>
</dbReference>
<dbReference type="Pfam" id="PF02371">
    <property type="entry name" value="Transposase_20"/>
    <property type="match status" value="1"/>
</dbReference>
<dbReference type="InterPro" id="IPR032710">
    <property type="entry name" value="NTF2-like_dom_sf"/>
</dbReference>
<gene>
    <name evidence="3" type="ORF">BDD14_6217</name>
</gene>
<dbReference type="RefSeq" id="WP_130424867.1">
    <property type="nucleotide sequence ID" value="NZ_SHKW01000007.1"/>
</dbReference>
<name>A0A4Q7Y156_9BACT</name>
<dbReference type="OrthoDB" id="9771666at2"/>
<dbReference type="NCBIfam" id="NF033542">
    <property type="entry name" value="transpos_IS110"/>
    <property type="match status" value="1"/>
</dbReference>
<dbReference type="InterPro" id="IPR037401">
    <property type="entry name" value="SnoaL-like"/>
</dbReference>
<protein>
    <submittedName>
        <fullName evidence="3">Transposase</fullName>
    </submittedName>
</protein>
<dbReference type="Gene3D" id="3.10.450.50">
    <property type="match status" value="1"/>
</dbReference>
<dbReference type="GO" id="GO:0030638">
    <property type="term" value="P:polyketide metabolic process"/>
    <property type="evidence" value="ECO:0007669"/>
    <property type="project" value="InterPro"/>
</dbReference>
<accession>A0A4Q7Y156</accession>
<proteinExistence type="predicted"/>
<keyword evidence="4" id="KW-1185">Reference proteome</keyword>
<dbReference type="GO" id="GO:0003677">
    <property type="term" value="F:DNA binding"/>
    <property type="evidence" value="ECO:0007669"/>
    <property type="project" value="InterPro"/>
</dbReference>
<dbReference type="AlphaFoldDB" id="A0A4Q7Y156"/>
<sequence length="421" mass="47002">MNTRELTDTGLTPAQQALNDLWDEHVRDEFATKDANAALDTMTPDAYVNHVPVLTGGVGKEALREFYSKHFIPKMPTDTEIVPISRTIGSERLVDEMIIRFTHTIEIDWMLPGIAPTGKRVECATVAIIQFRDGKLFNEHIYWDQASVLVQLGLLDASKLPVVGVETARKVDAEKLARYARLDPKILRQIAHRTVAQQEALTLIRARNLIVRLRTAAVNAVRGLAKPCGYRLPASSTLCFAKRCVAVLPPGLTQALGPVLEQIAEMTVKIKHYDRAIKRLAEAEYPETQALIQVYGVGQLTALTYVLTLGSEERFQRSRDVGCYLGLRPRRSQSGDRDPQLGITKASNIYLRTLLVECANHVLGPHGRDSTLRQWGLHLASRGGKQSRNRAIVAVARKLAVLLHRIWITQEPYIPFYAVPV</sequence>
<evidence type="ECO:0000313" key="3">
    <source>
        <dbReference type="EMBL" id="RZU29623.1"/>
    </source>
</evidence>
<evidence type="ECO:0000259" key="1">
    <source>
        <dbReference type="Pfam" id="PF02371"/>
    </source>
</evidence>
<dbReference type="GO" id="GO:0004803">
    <property type="term" value="F:transposase activity"/>
    <property type="evidence" value="ECO:0007669"/>
    <property type="project" value="InterPro"/>
</dbReference>
<dbReference type="PANTHER" id="PTHR38436">
    <property type="entry name" value="POLYKETIDE CYCLASE SNOAL-LIKE DOMAIN"/>
    <property type="match status" value="1"/>
</dbReference>
<dbReference type="InterPro" id="IPR047650">
    <property type="entry name" value="Transpos_IS110"/>
</dbReference>
<reference evidence="3 4" key="1">
    <citation type="submission" date="2019-02" db="EMBL/GenBank/DDBJ databases">
        <title>Genomic Encyclopedia of Archaeal and Bacterial Type Strains, Phase II (KMG-II): from individual species to whole genera.</title>
        <authorList>
            <person name="Goeker M."/>
        </authorList>
    </citation>
    <scope>NUCLEOTIDE SEQUENCE [LARGE SCALE GENOMIC DNA]</scope>
    <source>
        <strain evidence="3 4">DSM 18101</strain>
    </source>
</reference>
<feature type="domain" description="SnoaL-like" evidence="2">
    <location>
        <begin position="28"/>
        <end position="136"/>
    </location>
</feature>
<dbReference type="SUPFAM" id="SSF54427">
    <property type="entry name" value="NTF2-like"/>
    <property type="match status" value="1"/>
</dbReference>
<dbReference type="GO" id="GO:0006313">
    <property type="term" value="P:DNA transposition"/>
    <property type="evidence" value="ECO:0007669"/>
    <property type="project" value="InterPro"/>
</dbReference>
<dbReference type="InterPro" id="IPR003346">
    <property type="entry name" value="Transposase_20"/>
</dbReference>
<dbReference type="Pfam" id="PF12680">
    <property type="entry name" value="SnoaL_2"/>
    <property type="match status" value="1"/>
</dbReference>
<evidence type="ECO:0000313" key="4">
    <source>
        <dbReference type="Proteomes" id="UP000292958"/>
    </source>
</evidence>
<comment type="caution">
    <text evidence="3">The sequence shown here is derived from an EMBL/GenBank/DDBJ whole genome shotgun (WGS) entry which is preliminary data.</text>
</comment>
<evidence type="ECO:0000259" key="2">
    <source>
        <dbReference type="Pfam" id="PF12680"/>
    </source>
</evidence>
<dbReference type="InterPro" id="IPR009959">
    <property type="entry name" value="Cyclase_SnoaL-like"/>
</dbReference>
<dbReference type="Proteomes" id="UP000292958">
    <property type="component" value="Unassembled WGS sequence"/>
</dbReference>
<dbReference type="EMBL" id="SHKW01000007">
    <property type="protein sequence ID" value="RZU29623.1"/>
    <property type="molecule type" value="Genomic_DNA"/>
</dbReference>
<feature type="domain" description="Transposase IS116/IS110/IS902 C-terminal" evidence="1">
    <location>
        <begin position="290"/>
        <end position="363"/>
    </location>
</feature>